<dbReference type="SUPFAM" id="SSF49785">
    <property type="entry name" value="Galactose-binding domain-like"/>
    <property type="match status" value="1"/>
</dbReference>
<organism evidence="2 3">
    <name type="scientific">Vibrio mediterranei</name>
    <dbReference type="NCBI Taxonomy" id="689"/>
    <lineage>
        <taxon>Bacteria</taxon>
        <taxon>Pseudomonadati</taxon>
        <taxon>Pseudomonadota</taxon>
        <taxon>Gammaproteobacteria</taxon>
        <taxon>Vibrionales</taxon>
        <taxon>Vibrionaceae</taxon>
        <taxon>Vibrio</taxon>
    </lineage>
</organism>
<dbReference type="InterPro" id="IPR008964">
    <property type="entry name" value="Invasin/intimin_cell_adhesion"/>
</dbReference>
<dbReference type="EMBL" id="CP018308">
    <property type="protein sequence ID" value="ASI90308.1"/>
    <property type="molecule type" value="Genomic_DNA"/>
</dbReference>
<evidence type="ECO:0000313" key="3">
    <source>
        <dbReference type="Proteomes" id="UP000197092"/>
    </source>
</evidence>
<name>A0AAN1FGT5_9VIBR</name>
<dbReference type="RefSeq" id="WP_088876898.1">
    <property type="nucleotide sequence ID" value="NZ_CP018308.1"/>
</dbReference>
<dbReference type="Pfam" id="PF22633">
    <property type="entry name" value="F5_F8_type_C_2"/>
    <property type="match status" value="1"/>
</dbReference>
<dbReference type="InterPro" id="IPR041549">
    <property type="entry name" value="IMPa_helical"/>
</dbReference>
<gene>
    <name evidence="2" type="ORF">BSZ05_11315</name>
</gene>
<evidence type="ECO:0000259" key="1">
    <source>
        <dbReference type="PROSITE" id="PS51723"/>
    </source>
</evidence>
<proteinExistence type="predicted"/>
<dbReference type="KEGG" id="vsh:BSZ05_11315"/>
<dbReference type="SUPFAM" id="SSF49373">
    <property type="entry name" value="Invasin/intimin cell-adhesion fragments"/>
    <property type="match status" value="2"/>
</dbReference>
<dbReference type="Proteomes" id="UP000197092">
    <property type="component" value="Chromosome 1"/>
</dbReference>
<accession>A0AAN1FGT5</accession>
<dbReference type="PROSITE" id="PS51257">
    <property type="entry name" value="PROKAR_LIPOPROTEIN"/>
    <property type="match status" value="1"/>
</dbReference>
<sequence>MHPDSRNKKKMKLFSILLLVLIITGCGSEKTPGDDNGQKILQSISIMFEQNNSTGTSSYSIPIGHSKQLIARGLYDDGSTVDITSVVSWSSSNQTVATVDNNGLLKAKEEGSSLVTAQFDGIRSNALSVTVSAAELQELQVTPGLVSLTKGATQQLKAEAFYNNGSSHDVTESVRWQSSNGEVATVDIHGMLKGTEEGSSLITAQLEGIRSNTVTVMVTSSGEELTPIEDALKTGDHKKVSNIELFYDEILAEVDDKDYGEIGEAVWSVISKFSDQSFSFDTRNCPHSNRNECDIEGFNEEFFNYYQQIVEYLVDIQSVKQVRIFEVPGYRLERLLVLLGDKLREEVAFPMFAHSTDTYTFIGALLSDGLNYDLRALVYPQNDLGINNSAYNLAELTAISTRLLMVNNGVPVSAYAIPGQEVTVINNSEQDVYLAIGRHMWNSTTPFDQNRLGYSRPSDFALQASWTNGKDELVRKIIVPSGSSEKFNSSTGGNVWVVGKTPTGSILDLELQNIALGSVVSPYSNEIEINTFKDSVNQEVFPYFIFSTDNSNDVYHHQVYKDLFENESVEKLLSDADWFSQNYPAYGYRHGENVRQVSGIQGFVTGLGLDMDAPLLDYVQSFYYPTDVSIFSTSSFNDPVGSSYGKFAPTNTSPASHTDGSLIYGHLNFHEKAHIFQDNDTQFMPWRPVSGTEATVNLIAWSLTYEYNKNHYEAPDFTEAQCWSNIHFDDFIIALGSAYQTDDPHQAMVDHWNEKTGTYFRGQYNIFLQMMVAADKTEGSTAEFNQLFQRTSIMHRNLREALESAALWDSRAQSLGFTGLNREDVKDWELNDILYVLFSAAASLDYYDLLHGLGVVIGQEARDHVRSASYTIVDAKVYDISDCKWATPPLFTRDLPVVMELKKYENVALGKPVTASSYNPNREPYYATDGSYSTHTETTNKLSEEWIEVDLGYEHNLDSISVVNFNHSAYWERFSGTEVHGFNSKRELKFESGKLDAMDRYSVTSNERFEDIQYIRVLKTGENNMVVQTSQIEAVIYDK</sequence>
<dbReference type="Pfam" id="PF18642">
    <property type="entry name" value="IMPa_helical"/>
    <property type="match status" value="1"/>
</dbReference>
<dbReference type="InterPro" id="IPR008979">
    <property type="entry name" value="Galactose-bd-like_sf"/>
</dbReference>
<dbReference type="Gene3D" id="2.60.120.260">
    <property type="entry name" value="Galactose-binding domain-like"/>
    <property type="match status" value="1"/>
</dbReference>
<protein>
    <recommendedName>
        <fullName evidence="1">Peptidase M60 domain-containing protein</fullName>
    </recommendedName>
</protein>
<evidence type="ECO:0000313" key="2">
    <source>
        <dbReference type="EMBL" id="ASI90308.1"/>
    </source>
</evidence>
<reference evidence="3" key="1">
    <citation type="submission" date="2016-12" db="EMBL/GenBank/DDBJ databases">
        <title>Comparative genomic analysis reveals the diversity, evolution, and environmental adaptation strategies of the genus Vibrio.</title>
        <authorList>
            <person name="Lin H."/>
            <person name="Wang X."/>
            <person name="Zhang X.-H."/>
        </authorList>
    </citation>
    <scope>NUCLEOTIDE SEQUENCE [LARGE SCALE GENOMIC DNA]</scope>
    <source>
        <strain evidence="3">QT6D1</strain>
    </source>
</reference>
<dbReference type="AlphaFoldDB" id="A0AAN1FGT5"/>
<feature type="domain" description="Peptidase M60" evidence="1">
    <location>
        <begin position="407"/>
        <end position="775"/>
    </location>
</feature>
<dbReference type="InterPro" id="IPR003343">
    <property type="entry name" value="Big_2"/>
</dbReference>
<dbReference type="PROSITE" id="PS51723">
    <property type="entry name" value="PEPTIDASE_M60"/>
    <property type="match status" value="1"/>
</dbReference>
<dbReference type="SMART" id="SM00635">
    <property type="entry name" value="BID_2"/>
    <property type="match status" value="2"/>
</dbReference>
<dbReference type="Gene3D" id="2.60.40.1080">
    <property type="match status" value="2"/>
</dbReference>
<dbReference type="Pfam" id="PF02368">
    <property type="entry name" value="Big_2"/>
    <property type="match status" value="2"/>
</dbReference>
<dbReference type="InterPro" id="IPR031161">
    <property type="entry name" value="Peptidase_M60_dom"/>
</dbReference>